<evidence type="ECO:0000256" key="1">
    <source>
        <dbReference type="ARBA" id="ARBA00010746"/>
    </source>
</evidence>
<keyword evidence="3 4" id="KW-0964">Secreted</keyword>
<comment type="caution">
    <text evidence="5">The sequence shown here is derived from an EMBL/GenBank/DDBJ whole genome shotgun (WGS) entry which is preliminary data.</text>
</comment>
<proteinExistence type="inferred from homology"/>
<evidence type="ECO:0000256" key="4">
    <source>
        <dbReference type="RuleBase" id="RU363099"/>
    </source>
</evidence>
<dbReference type="InterPro" id="IPR004265">
    <property type="entry name" value="Dirigent"/>
</dbReference>
<gene>
    <name evidence="5" type="ORF">LUZ61_014461</name>
</gene>
<dbReference type="Proteomes" id="UP001210211">
    <property type="component" value="Unassembled WGS sequence"/>
</dbReference>
<comment type="subunit">
    <text evidence="2 4">Homodimer.</text>
</comment>
<reference evidence="5 6" key="1">
    <citation type="journal article" date="2022" name="Cell">
        <title>Repeat-based holocentromeres influence genome architecture and karyotype evolution.</title>
        <authorList>
            <person name="Hofstatter P.G."/>
            <person name="Thangavel G."/>
            <person name="Lux T."/>
            <person name="Neumann P."/>
            <person name="Vondrak T."/>
            <person name="Novak P."/>
            <person name="Zhang M."/>
            <person name="Costa L."/>
            <person name="Castellani M."/>
            <person name="Scott A."/>
            <person name="Toegelov H."/>
            <person name="Fuchs J."/>
            <person name="Mata-Sucre Y."/>
            <person name="Dias Y."/>
            <person name="Vanzela A.L.L."/>
            <person name="Huettel B."/>
            <person name="Almeida C.C.S."/>
            <person name="Simkova H."/>
            <person name="Souza G."/>
            <person name="Pedrosa-Harand A."/>
            <person name="Macas J."/>
            <person name="Mayer K.F.X."/>
            <person name="Houben A."/>
            <person name="Marques A."/>
        </authorList>
    </citation>
    <scope>NUCLEOTIDE SEQUENCE [LARGE SCALE GENOMIC DNA]</scope>
    <source>
        <strain evidence="5">RhyTen1mFocal</strain>
    </source>
</reference>
<dbReference type="InterPro" id="IPR044859">
    <property type="entry name" value="Allene_oxi_cyc_Dirigent"/>
</dbReference>
<comment type="function">
    <text evidence="4">Dirigent proteins impart stereoselectivity on the phenoxy radical-coupling reaction, yielding optically active lignans from two molecules of coniferyl alcohol in the biosynthesis of lignans, flavonolignans, and alkaloids and thus plays a central role in plant secondary metabolism.</text>
</comment>
<comment type="similarity">
    <text evidence="1 4">Belongs to the plant dirigent protein family.</text>
</comment>
<evidence type="ECO:0000313" key="6">
    <source>
        <dbReference type="Proteomes" id="UP001210211"/>
    </source>
</evidence>
<organism evidence="5 6">
    <name type="scientific">Rhynchospora tenuis</name>
    <dbReference type="NCBI Taxonomy" id="198213"/>
    <lineage>
        <taxon>Eukaryota</taxon>
        <taxon>Viridiplantae</taxon>
        <taxon>Streptophyta</taxon>
        <taxon>Embryophyta</taxon>
        <taxon>Tracheophyta</taxon>
        <taxon>Spermatophyta</taxon>
        <taxon>Magnoliopsida</taxon>
        <taxon>Liliopsida</taxon>
        <taxon>Poales</taxon>
        <taxon>Cyperaceae</taxon>
        <taxon>Cyperoideae</taxon>
        <taxon>Rhynchosporeae</taxon>
        <taxon>Rhynchospora</taxon>
    </lineage>
</organism>
<dbReference type="Gene3D" id="2.40.480.10">
    <property type="entry name" value="Allene oxide cyclase-like"/>
    <property type="match status" value="1"/>
</dbReference>
<dbReference type="Pfam" id="PF03018">
    <property type="entry name" value="Dirigent"/>
    <property type="match status" value="1"/>
</dbReference>
<keyword evidence="4" id="KW-0052">Apoplast</keyword>
<keyword evidence="6" id="KW-1185">Reference proteome</keyword>
<protein>
    <recommendedName>
        <fullName evidence="4">Dirigent protein</fullName>
    </recommendedName>
</protein>
<sequence length="286" mass="31070">MDPPSHGSRLTVHFPTSESLRKAPELICSVGDKEARTLKKIQLGDGHKVSKLVEDKIAQEVCSHGFVKAVQKASSTVGTKEGEKKNNLTYVPCMATFIFSSLLLLLILSCANSIPVTSSEQGDDYLVSTRLVSNAAVEKQSHFRFYCHIIVNGSNPTAVRVAAASGTNKSSTYFGLVVLMDDPLTTTPDVNSKLVGRAQGTNAAAGLYKVEFFMAMNFIFTDGKFNGSTIAIFGHNEVFSAVQEMPIIGGSGLFRFARGYVLARTYSRDLMTGNAVMQFDVFVNHY</sequence>
<evidence type="ECO:0000256" key="2">
    <source>
        <dbReference type="ARBA" id="ARBA00011738"/>
    </source>
</evidence>
<dbReference type="GO" id="GO:0009699">
    <property type="term" value="P:phenylpropanoid biosynthetic process"/>
    <property type="evidence" value="ECO:0007669"/>
    <property type="project" value="UniProtKB-ARBA"/>
</dbReference>
<dbReference type="PANTHER" id="PTHR21495">
    <property type="entry name" value="NUCLEOPORIN-RELATED"/>
    <property type="match status" value="1"/>
</dbReference>
<dbReference type="AlphaFoldDB" id="A0AAD5Z2L8"/>
<evidence type="ECO:0000313" key="5">
    <source>
        <dbReference type="EMBL" id="KAJ3685297.1"/>
    </source>
</evidence>
<evidence type="ECO:0000256" key="3">
    <source>
        <dbReference type="ARBA" id="ARBA00022525"/>
    </source>
</evidence>
<accession>A0AAD5Z2L8</accession>
<dbReference type="EMBL" id="JAMRDG010000002">
    <property type="protein sequence ID" value="KAJ3685297.1"/>
    <property type="molecule type" value="Genomic_DNA"/>
</dbReference>
<comment type="subcellular location">
    <subcellularLocation>
        <location evidence="4">Secreted</location>
        <location evidence="4">Extracellular space</location>
        <location evidence="4">Apoplast</location>
    </subcellularLocation>
</comment>
<dbReference type="GO" id="GO:0048046">
    <property type="term" value="C:apoplast"/>
    <property type="evidence" value="ECO:0007669"/>
    <property type="project" value="UniProtKB-SubCell"/>
</dbReference>
<name>A0AAD5Z2L8_9POAL</name>